<dbReference type="InterPro" id="IPR018517">
    <property type="entry name" value="tRNA_hU_synthase_CS"/>
</dbReference>
<evidence type="ECO:0000256" key="5">
    <source>
        <dbReference type="ARBA" id="ARBA00022694"/>
    </source>
</evidence>
<organism evidence="13 14">
    <name type="scientific">Marinibaculum pumilum</name>
    <dbReference type="NCBI Taxonomy" id="1766165"/>
    <lineage>
        <taxon>Bacteria</taxon>
        <taxon>Pseudomonadati</taxon>
        <taxon>Pseudomonadota</taxon>
        <taxon>Alphaproteobacteria</taxon>
        <taxon>Rhodospirillales</taxon>
        <taxon>Rhodospirillaceae</taxon>
        <taxon>Marinibaculum</taxon>
    </lineage>
</organism>
<dbReference type="Proteomes" id="UP001595528">
    <property type="component" value="Unassembled WGS sequence"/>
</dbReference>
<dbReference type="PANTHER" id="PTHR42907:SF1">
    <property type="entry name" value="FMN-LINKED OXIDOREDUCTASES SUPERFAMILY PROTEIN"/>
    <property type="match status" value="1"/>
</dbReference>
<dbReference type="SUPFAM" id="SSF51395">
    <property type="entry name" value="FMN-linked oxidoreductases"/>
    <property type="match status" value="1"/>
</dbReference>
<feature type="binding site" evidence="9">
    <location>
        <position position="155"/>
    </location>
    <ligand>
        <name>FMN</name>
        <dbReference type="ChEBI" id="CHEBI:58210"/>
    </ligand>
</feature>
<feature type="binding site" evidence="9">
    <location>
        <position position="187"/>
    </location>
    <ligand>
        <name>FMN</name>
        <dbReference type="ChEBI" id="CHEBI:58210"/>
    </ligand>
</feature>
<keyword evidence="8 9" id="KW-0560">Oxidoreductase</keyword>
<comment type="cofactor">
    <cofactor evidence="1 9 10">
        <name>FMN</name>
        <dbReference type="ChEBI" id="CHEBI:58210"/>
    </cofactor>
</comment>
<gene>
    <name evidence="9 13" type="primary">dusA</name>
    <name evidence="13" type="ORF">ACFOGJ_06670</name>
</gene>
<comment type="catalytic activity">
    <reaction evidence="9">
        <text>5,6-dihydrouridine(20) in tRNA + NAD(+) = uridine(20) in tRNA + NADH + H(+)</text>
        <dbReference type="Rhea" id="RHEA:53340"/>
        <dbReference type="Rhea" id="RHEA-COMP:13533"/>
        <dbReference type="Rhea" id="RHEA-COMP:13534"/>
        <dbReference type="ChEBI" id="CHEBI:15378"/>
        <dbReference type="ChEBI" id="CHEBI:57540"/>
        <dbReference type="ChEBI" id="CHEBI:57945"/>
        <dbReference type="ChEBI" id="CHEBI:65315"/>
        <dbReference type="ChEBI" id="CHEBI:74443"/>
        <dbReference type="EC" id="1.3.1.91"/>
    </reaction>
</comment>
<comment type="similarity">
    <text evidence="10">Belongs to the dus family.</text>
</comment>
<reference evidence="14" key="1">
    <citation type="journal article" date="2019" name="Int. J. Syst. Evol. Microbiol.">
        <title>The Global Catalogue of Microorganisms (GCM) 10K type strain sequencing project: providing services to taxonomists for standard genome sequencing and annotation.</title>
        <authorList>
            <consortium name="The Broad Institute Genomics Platform"/>
            <consortium name="The Broad Institute Genome Sequencing Center for Infectious Disease"/>
            <person name="Wu L."/>
            <person name="Ma J."/>
        </authorList>
    </citation>
    <scope>NUCLEOTIDE SEQUENCE [LARGE SCALE GENOMIC DNA]</scope>
    <source>
        <strain evidence="14">KCTC 42964</strain>
    </source>
</reference>
<dbReference type="GO" id="GO:0102264">
    <property type="term" value="F:tRNA-dihydrouridine20 synthase activity"/>
    <property type="evidence" value="ECO:0007669"/>
    <property type="project" value="UniProtKB-EC"/>
</dbReference>
<evidence type="ECO:0000256" key="9">
    <source>
        <dbReference type="HAMAP-Rule" id="MF_02041"/>
    </source>
</evidence>
<feature type="site" description="Interacts with tRNA; defines subfamily-specific binding signature" evidence="9">
    <location>
        <position position="315"/>
    </location>
</feature>
<feature type="binding site" evidence="9">
    <location>
        <begin position="33"/>
        <end position="35"/>
    </location>
    <ligand>
        <name>FMN</name>
        <dbReference type="ChEBI" id="CHEBI:58210"/>
    </ligand>
</feature>
<comment type="catalytic activity">
    <reaction evidence="9">
        <text>5,6-dihydrouridine(20) in tRNA + NADP(+) = uridine(20) in tRNA + NADPH + H(+)</text>
        <dbReference type="Rhea" id="RHEA:53336"/>
        <dbReference type="Rhea" id="RHEA-COMP:13533"/>
        <dbReference type="Rhea" id="RHEA-COMP:13534"/>
        <dbReference type="ChEBI" id="CHEBI:15378"/>
        <dbReference type="ChEBI" id="CHEBI:57783"/>
        <dbReference type="ChEBI" id="CHEBI:58349"/>
        <dbReference type="ChEBI" id="CHEBI:65315"/>
        <dbReference type="ChEBI" id="CHEBI:74443"/>
        <dbReference type="EC" id="1.3.1.91"/>
    </reaction>
</comment>
<evidence type="ECO:0000256" key="7">
    <source>
        <dbReference type="ARBA" id="ARBA00022884"/>
    </source>
</evidence>
<dbReference type="Gene3D" id="3.20.20.70">
    <property type="entry name" value="Aldolase class I"/>
    <property type="match status" value="1"/>
</dbReference>
<keyword evidence="5 9" id="KW-0819">tRNA processing</keyword>
<comment type="catalytic activity">
    <reaction evidence="9">
        <text>5,6-dihydrouridine(20a) in tRNA + NAD(+) = uridine(20a) in tRNA + NADH + H(+)</text>
        <dbReference type="Rhea" id="RHEA:53348"/>
        <dbReference type="Rhea" id="RHEA-COMP:13535"/>
        <dbReference type="Rhea" id="RHEA-COMP:13536"/>
        <dbReference type="ChEBI" id="CHEBI:15378"/>
        <dbReference type="ChEBI" id="CHEBI:57540"/>
        <dbReference type="ChEBI" id="CHEBI:57945"/>
        <dbReference type="ChEBI" id="CHEBI:65315"/>
        <dbReference type="ChEBI" id="CHEBI:74443"/>
    </reaction>
</comment>
<accession>A0ABV7KXQ9</accession>
<feature type="active site" description="Proton donor" evidence="9">
    <location>
        <position position="116"/>
    </location>
</feature>
<evidence type="ECO:0000256" key="8">
    <source>
        <dbReference type="ARBA" id="ARBA00023002"/>
    </source>
</evidence>
<dbReference type="NCBIfam" id="NF008774">
    <property type="entry name" value="PRK11815.1"/>
    <property type="match status" value="1"/>
</dbReference>
<feature type="site" description="Interacts with tRNA; defines subfamily-specific binding signature" evidence="9">
    <location>
        <position position="199"/>
    </location>
</feature>
<dbReference type="EC" id="1.3.1.91" evidence="9"/>
<dbReference type="PIRSF" id="PIRSF006621">
    <property type="entry name" value="Dus"/>
    <property type="match status" value="1"/>
</dbReference>
<dbReference type="InterPro" id="IPR004653">
    <property type="entry name" value="DusA"/>
</dbReference>
<dbReference type="InterPro" id="IPR013785">
    <property type="entry name" value="Aldolase_TIM"/>
</dbReference>
<keyword evidence="2 9" id="KW-0820">tRNA-binding</keyword>
<feature type="binding site" evidence="9">
    <location>
        <begin position="249"/>
        <end position="250"/>
    </location>
    <ligand>
        <name>FMN</name>
        <dbReference type="ChEBI" id="CHEBI:58210"/>
    </ligand>
</feature>
<feature type="compositionally biased region" description="Polar residues" evidence="11">
    <location>
        <begin position="1"/>
        <end position="11"/>
    </location>
</feature>
<feature type="site" description="Interacts with tRNA; defines subfamily-specific binding signature" evidence="9">
    <location>
        <position position="318"/>
    </location>
</feature>
<dbReference type="InterPro" id="IPR035587">
    <property type="entry name" value="DUS-like_FMN-bd"/>
</dbReference>
<evidence type="ECO:0000256" key="11">
    <source>
        <dbReference type="SAM" id="MobiDB-lite"/>
    </source>
</evidence>
<feature type="domain" description="DUS-like FMN-binding" evidence="12">
    <location>
        <begin position="31"/>
        <end position="335"/>
    </location>
</feature>
<dbReference type="EMBL" id="JBHRTR010000018">
    <property type="protein sequence ID" value="MFC3226904.1"/>
    <property type="molecule type" value="Genomic_DNA"/>
</dbReference>
<dbReference type="NCBIfam" id="TIGR00742">
    <property type="entry name" value="yjbN"/>
    <property type="match status" value="1"/>
</dbReference>
<keyword evidence="3 9" id="KW-0285">Flavoprotein</keyword>
<dbReference type="Pfam" id="PF01207">
    <property type="entry name" value="Dus"/>
    <property type="match status" value="1"/>
</dbReference>
<comment type="caution">
    <text evidence="13">The sequence shown here is derived from an EMBL/GenBank/DDBJ whole genome shotgun (WGS) entry which is preliminary data.</text>
</comment>
<keyword evidence="7 9" id="KW-0694">RNA-binding</keyword>
<dbReference type="CDD" id="cd02801">
    <property type="entry name" value="DUS_like_FMN"/>
    <property type="match status" value="1"/>
</dbReference>
<sequence>MMQRSTEQIRATTAAPARQNRDAMAPRRFCVAPMMDCTDRFDRVLLRLISRRARLYTEMVTTGALIHGDRDRFLRFDPAEHPVALQLGGSDPQALAACTAMAADHGYDEVNLNVGCPSDRVQSGRFGACLMAEPKLVADCVAAMAAAADIAVTVKCRIGIDAQDPAEALPRFVETVAQAGCRTFIVHARKAWLDGLSPKQNRDVPPLDYPLVHALKAAHPELEIVLNGGLTEMAAAARHLDHVDGVMVGREAYRNPYCLSVVDGLFFGDARPPRSRAGVLAEYLPYVEGWMAEGVPLKHITRHMVGLYQGLPGARAWRRAIAEQAHLPDARPAFLEQAARQVREAA</sequence>
<evidence type="ECO:0000256" key="2">
    <source>
        <dbReference type="ARBA" id="ARBA00022555"/>
    </source>
</evidence>
<feature type="binding site" evidence="9">
    <location>
        <begin position="227"/>
        <end position="229"/>
    </location>
    <ligand>
        <name>FMN</name>
        <dbReference type="ChEBI" id="CHEBI:58210"/>
    </ligand>
</feature>
<dbReference type="InterPro" id="IPR001269">
    <property type="entry name" value="DUS_fam"/>
</dbReference>
<dbReference type="HAMAP" id="MF_02041">
    <property type="entry name" value="DusA_subfam"/>
    <property type="match status" value="1"/>
</dbReference>
<evidence type="ECO:0000256" key="1">
    <source>
        <dbReference type="ARBA" id="ARBA00001917"/>
    </source>
</evidence>
<evidence type="ECO:0000313" key="14">
    <source>
        <dbReference type="Proteomes" id="UP001595528"/>
    </source>
</evidence>
<proteinExistence type="inferred from homology"/>
<comment type="catalytic activity">
    <reaction evidence="9">
        <text>5,6-dihydrouridine(20a) in tRNA + NADP(+) = uridine(20a) in tRNA + NADPH + H(+)</text>
        <dbReference type="Rhea" id="RHEA:53344"/>
        <dbReference type="Rhea" id="RHEA-COMP:13535"/>
        <dbReference type="Rhea" id="RHEA-COMP:13536"/>
        <dbReference type="ChEBI" id="CHEBI:15378"/>
        <dbReference type="ChEBI" id="CHEBI:57783"/>
        <dbReference type="ChEBI" id="CHEBI:58349"/>
        <dbReference type="ChEBI" id="CHEBI:65315"/>
        <dbReference type="ChEBI" id="CHEBI:74443"/>
    </reaction>
</comment>
<feature type="binding site" evidence="9">
    <location>
        <position position="86"/>
    </location>
    <ligand>
        <name>FMN</name>
        <dbReference type="ChEBI" id="CHEBI:58210"/>
    </ligand>
</feature>
<evidence type="ECO:0000259" key="12">
    <source>
        <dbReference type="Pfam" id="PF01207"/>
    </source>
</evidence>
<evidence type="ECO:0000256" key="10">
    <source>
        <dbReference type="PIRNR" id="PIRNR006621"/>
    </source>
</evidence>
<evidence type="ECO:0000256" key="6">
    <source>
        <dbReference type="ARBA" id="ARBA00022857"/>
    </source>
</evidence>
<dbReference type="RefSeq" id="WP_379899055.1">
    <property type="nucleotide sequence ID" value="NZ_JBHRTR010000018.1"/>
</dbReference>
<dbReference type="PANTHER" id="PTHR42907">
    <property type="entry name" value="FMN-LINKED OXIDOREDUCTASES SUPERFAMILY PROTEIN"/>
    <property type="match status" value="1"/>
</dbReference>
<dbReference type="PROSITE" id="PS01136">
    <property type="entry name" value="UPF0034"/>
    <property type="match status" value="1"/>
</dbReference>
<name>A0ABV7KXQ9_9PROT</name>
<keyword evidence="14" id="KW-1185">Reference proteome</keyword>
<evidence type="ECO:0000313" key="13">
    <source>
        <dbReference type="EMBL" id="MFC3226904.1"/>
    </source>
</evidence>
<comment type="function">
    <text evidence="9">Catalyzes the synthesis of 5,6-dihydrouridine (D), a modified base found in the D-loop of most tRNAs, via the reduction of the C5-C6 double bond in target uridines. Specifically modifies U20 and U20a in tRNAs.</text>
</comment>
<dbReference type="Gene3D" id="1.20.120.1460">
    <property type="match status" value="1"/>
</dbReference>
<protein>
    <recommendedName>
        <fullName evidence="9">tRNA-dihydrouridine(20/20a) synthase</fullName>
        <ecNumber evidence="9">1.3.1.91</ecNumber>
    </recommendedName>
    <alternativeName>
        <fullName evidence="9">U20-specific dihydrouridine synthase</fullName>
        <shortName evidence="9">U20-specific Dus</shortName>
    </alternativeName>
    <alternativeName>
        <fullName evidence="9">tRNA-dihydrouridine synthase A</fullName>
    </alternativeName>
</protein>
<keyword evidence="6 9" id="KW-0521">NADP</keyword>
<evidence type="ECO:0000256" key="3">
    <source>
        <dbReference type="ARBA" id="ARBA00022630"/>
    </source>
</evidence>
<feature type="site" description="Interacts with tRNA" evidence="9">
    <location>
        <position position="202"/>
    </location>
</feature>
<feature type="site" description="Interacts with tRNA" evidence="9">
    <location>
        <position position="113"/>
    </location>
</feature>
<comment type="similarity">
    <text evidence="9">Belongs to the Dus family. DusA subfamily.</text>
</comment>
<evidence type="ECO:0000256" key="4">
    <source>
        <dbReference type="ARBA" id="ARBA00022643"/>
    </source>
</evidence>
<feature type="region of interest" description="Disordered" evidence="11">
    <location>
        <begin position="1"/>
        <end position="20"/>
    </location>
</feature>
<keyword evidence="4 9" id="KW-0288">FMN</keyword>